<dbReference type="VEuPathDB" id="FungiDB:BO82DRAFT_352221"/>
<gene>
    <name evidence="1" type="ORF">BO82DRAFT_352221</name>
</gene>
<protein>
    <submittedName>
        <fullName evidence="1">Uncharacterized protein</fullName>
    </submittedName>
</protein>
<organism evidence="1 2">
    <name type="scientific">Aspergillus uvarum CBS 121591</name>
    <dbReference type="NCBI Taxonomy" id="1448315"/>
    <lineage>
        <taxon>Eukaryota</taxon>
        <taxon>Fungi</taxon>
        <taxon>Dikarya</taxon>
        <taxon>Ascomycota</taxon>
        <taxon>Pezizomycotina</taxon>
        <taxon>Eurotiomycetes</taxon>
        <taxon>Eurotiomycetidae</taxon>
        <taxon>Eurotiales</taxon>
        <taxon>Aspergillaceae</taxon>
        <taxon>Aspergillus</taxon>
        <taxon>Aspergillus subgen. Circumdati</taxon>
    </lineage>
</organism>
<dbReference type="Proteomes" id="UP000248340">
    <property type="component" value="Unassembled WGS sequence"/>
</dbReference>
<proteinExistence type="predicted"/>
<reference evidence="1 2" key="1">
    <citation type="submission" date="2016-12" db="EMBL/GenBank/DDBJ databases">
        <title>The genomes of Aspergillus section Nigri reveals drivers in fungal speciation.</title>
        <authorList>
            <consortium name="DOE Joint Genome Institute"/>
            <person name="Vesth T.C."/>
            <person name="Nybo J."/>
            <person name="Theobald S."/>
            <person name="Brandl J."/>
            <person name="Frisvad J.C."/>
            <person name="Nielsen K.F."/>
            <person name="Lyhne E.K."/>
            <person name="Kogle M.E."/>
            <person name="Kuo A."/>
            <person name="Riley R."/>
            <person name="Clum A."/>
            <person name="Nolan M."/>
            <person name="Lipzen A."/>
            <person name="Salamov A."/>
            <person name="Henrissat B."/>
            <person name="Wiebenga A."/>
            <person name="De Vries R.P."/>
            <person name="Grigoriev I.V."/>
            <person name="Mortensen U.H."/>
            <person name="Andersen M.R."/>
            <person name="Baker S.E."/>
        </authorList>
    </citation>
    <scope>NUCLEOTIDE SEQUENCE [LARGE SCALE GENOMIC DNA]</scope>
    <source>
        <strain evidence="1 2">CBS 121591</strain>
    </source>
</reference>
<name>A0A319CZN9_9EURO</name>
<evidence type="ECO:0000313" key="2">
    <source>
        <dbReference type="Proteomes" id="UP000248340"/>
    </source>
</evidence>
<sequence length="73" mass="7801">MGTCGASQLIAVVLISDGLRWVHNSTVHLGQALRLPNVKSRLSQCCSLTPPRPMSVLEELAVKIQPLVDASGH</sequence>
<dbReference type="AlphaFoldDB" id="A0A319CZN9"/>
<accession>A0A319CZN9</accession>
<dbReference type="RefSeq" id="XP_025494443.1">
    <property type="nucleotide sequence ID" value="XM_025634632.1"/>
</dbReference>
<dbReference type="GeneID" id="37137373"/>
<evidence type="ECO:0000313" key="1">
    <source>
        <dbReference type="EMBL" id="PYH84243.1"/>
    </source>
</evidence>
<dbReference type="EMBL" id="KZ821685">
    <property type="protein sequence ID" value="PYH84243.1"/>
    <property type="molecule type" value="Genomic_DNA"/>
</dbReference>
<keyword evidence="2" id="KW-1185">Reference proteome</keyword>